<keyword evidence="2" id="KW-1185">Reference proteome</keyword>
<sequence>MYSKRVRQYNNMRSLPDCLSFLSVNDNTVKKLTKNGLIARQAAVIHFLQSRLNQDNRRRALYQQENDVSADHIDPKEHDNLIRELESTRLERGRLEYQLHNNEHMMHRYQAELATLRRTTIPNHQRSLKAAEVTIQLERDTVRRHIAVLERYRAKFGDIDGSRRGMEDSD</sequence>
<evidence type="ECO:0000313" key="2">
    <source>
        <dbReference type="Proteomes" id="UP000265618"/>
    </source>
</evidence>
<accession>A0A9K3D4A4</accession>
<dbReference type="EMBL" id="BDIP01004180">
    <property type="protein sequence ID" value="GIQ88561.1"/>
    <property type="molecule type" value="Genomic_DNA"/>
</dbReference>
<proteinExistence type="predicted"/>
<protein>
    <submittedName>
        <fullName evidence="1">Uncharacterized protein</fullName>
    </submittedName>
</protein>
<reference evidence="1 2" key="1">
    <citation type="journal article" date="2018" name="PLoS ONE">
        <title>The draft genome of Kipferlia bialata reveals reductive genome evolution in fornicate parasites.</title>
        <authorList>
            <person name="Tanifuji G."/>
            <person name="Takabayashi S."/>
            <person name="Kume K."/>
            <person name="Takagi M."/>
            <person name="Nakayama T."/>
            <person name="Kamikawa R."/>
            <person name="Inagaki Y."/>
            <person name="Hashimoto T."/>
        </authorList>
    </citation>
    <scope>NUCLEOTIDE SEQUENCE [LARGE SCALE GENOMIC DNA]</scope>
    <source>
        <strain evidence="1">NY0173</strain>
    </source>
</reference>
<dbReference type="Proteomes" id="UP000265618">
    <property type="component" value="Unassembled WGS sequence"/>
</dbReference>
<dbReference type="AlphaFoldDB" id="A0A9K3D4A4"/>
<name>A0A9K3D4A4_9EUKA</name>
<organism evidence="1 2">
    <name type="scientific">Kipferlia bialata</name>
    <dbReference type="NCBI Taxonomy" id="797122"/>
    <lineage>
        <taxon>Eukaryota</taxon>
        <taxon>Metamonada</taxon>
        <taxon>Carpediemonas-like organisms</taxon>
        <taxon>Kipferlia</taxon>
    </lineage>
</organism>
<gene>
    <name evidence="1" type="ORF">KIPB_010838</name>
</gene>
<evidence type="ECO:0000313" key="1">
    <source>
        <dbReference type="EMBL" id="GIQ88561.1"/>
    </source>
</evidence>
<comment type="caution">
    <text evidence="1">The sequence shown here is derived from an EMBL/GenBank/DDBJ whole genome shotgun (WGS) entry which is preliminary data.</text>
</comment>